<proteinExistence type="predicted"/>
<sequence>MVYSVSNPAAKTAGDEALYAAFDAFAANTGIGTTTTVANTIFPLEVYRKFGRGGLYERYDAEILPMVRTQWGTYFDRMIRRRDFKGKPLLMKTGEPVNPLDIVVEKLARRAATARGAKNHYEIPITDEAFEISTYLPERDCKLSRGGPCLSHLSFKVDHAGALRLTAIYRSHYYVERALGNLLGLARLQAFVAVEAGLDIGPLTCIALRAHLEPNLQGEDGGAVSAFLKAQGV</sequence>
<keyword evidence="2" id="KW-1185">Reference proteome</keyword>
<dbReference type="Gene3D" id="3.30.572.10">
    <property type="entry name" value="Thymidylate synthase/dCMP hydroxymethylase domain"/>
    <property type="match status" value="1"/>
</dbReference>
<organism evidence="1 2">
    <name type="scientific">Caulobacter mirabilis</name>
    <dbReference type="NCBI Taxonomy" id="69666"/>
    <lineage>
        <taxon>Bacteria</taxon>
        <taxon>Pseudomonadati</taxon>
        <taxon>Pseudomonadota</taxon>
        <taxon>Alphaproteobacteria</taxon>
        <taxon>Caulobacterales</taxon>
        <taxon>Caulobacteraceae</taxon>
        <taxon>Caulobacter</taxon>
    </lineage>
</organism>
<dbReference type="AlphaFoldDB" id="A0A2D2B0A1"/>
<accession>A0A2D2B0A1</accession>
<name>A0A2D2B0A1_9CAUL</name>
<evidence type="ECO:0000313" key="1">
    <source>
        <dbReference type="EMBL" id="ATQ43676.1"/>
    </source>
</evidence>
<dbReference type="SUPFAM" id="SSF55831">
    <property type="entry name" value="Thymidylate synthase/dCMP hydroxymethylase"/>
    <property type="match status" value="1"/>
</dbReference>
<reference evidence="1 2" key="1">
    <citation type="submission" date="2017-10" db="EMBL/GenBank/DDBJ databases">
        <title>Genome sequence of Caulobacter mirabilis FWC38.</title>
        <authorList>
            <person name="Fiebig A."/>
            <person name="Crosson S."/>
        </authorList>
    </citation>
    <scope>NUCLEOTIDE SEQUENCE [LARGE SCALE GENOMIC DNA]</scope>
    <source>
        <strain evidence="1 2">FWC 38</strain>
    </source>
</reference>
<dbReference type="EMBL" id="CP024201">
    <property type="protein sequence ID" value="ATQ43676.1"/>
    <property type="molecule type" value="Genomic_DNA"/>
</dbReference>
<evidence type="ECO:0000313" key="2">
    <source>
        <dbReference type="Proteomes" id="UP000228945"/>
    </source>
</evidence>
<dbReference type="InterPro" id="IPR036926">
    <property type="entry name" value="Thymidate_synth/dCMP_Mease_sf"/>
</dbReference>
<dbReference type="Proteomes" id="UP000228945">
    <property type="component" value="Chromosome"/>
</dbReference>
<protein>
    <recommendedName>
        <fullName evidence="3">Thymidylate synthase</fullName>
    </recommendedName>
</protein>
<dbReference type="KEGG" id="cmb:CSW64_15385"/>
<gene>
    <name evidence="1" type="ORF">CSW64_15385</name>
</gene>
<evidence type="ECO:0008006" key="3">
    <source>
        <dbReference type="Google" id="ProtNLM"/>
    </source>
</evidence>